<dbReference type="GO" id="GO:0005737">
    <property type="term" value="C:cytoplasm"/>
    <property type="evidence" value="ECO:0007669"/>
    <property type="project" value="UniProtKB-SubCell"/>
</dbReference>
<evidence type="ECO:0000313" key="16">
    <source>
        <dbReference type="Proteomes" id="UP000050417"/>
    </source>
</evidence>
<dbReference type="SUPFAM" id="SSF53098">
    <property type="entry name" value="Ribonuclease H-like"/>
    <property type="match status" value="1"/>
</dbReference>
<keyword evidence="4 13" id="KW-0479">Metal-binding</keyword>
<evidence type="ECO:0000256" key="7">
    <source>
        <dbReference type="ARBA" id="ARBA00022801"/>
    </source>
</evidence>
<keyword evidence="6 13" id="KW-0227">DNA damage</keyword>
<dbReference type="GO" id="GO:0048476">
    <property type="term" value="C:Holliday junction resolvase complex"/>
    <property type="evidence" value="ECO:0007669"/>
    <property type="project" value="UniProtKB-UniRule"/>
</dbReference>
<dbReference type="PROSITE" id="PS01321">
    <property type="entry name" value="RUVC"/>
    <property type="match status" value="1"/>
</dbReference>
<evidence type="ECO:0000256" key="6">
    <source>
        <dbReference type="ARBA" id="ARBA00022763"/>
    </source>
</evidence>
<accession>A0A0P6XN24</accession>
<dbReference type="STRING" id="1134406.ADN00_08165"/>
<dbReference type="AlphaFoldDB" id="A0A0P6XN24"/>
<evidence type="ECO:0000256" key="9">
    <source>
        <dbReference type="ARBA" id="ARBA00023125"/>
    </source>
</evidence>
<evidence type="ECO:0000256" key="4">
    <source>
        <dbReference type="ARBA" id="ARBA00022723"/>
    </source>
</evidence>
<dbReference type="InterPro" id="IPR020563">
    <property type="entry name" value="X-over_junc_endoDNase_Mg_BS"/>
</dbReference>
<dbReference type="PRINTS" id="PR00696">
    <property type="entry name" value="RSOLVASERUVC"/>
</dbReference>
<feature type="binding site" evidence="13">
    <location>
        <position position="68"/>
    </location>
    <ligand>
        <name>Mg(2+)</name>
        <dbReference type="ChEBI" id="CHEBI:18420"/>
        <label>2</label>
    </ligand>
</feature>
<dbReference type="NCBIfam" id="TIGR00228">
    <property type="entry name" value="ruvC"/>
    <property type="match status" value="1"/>
</dbReference>
<keyword evidence="5 13" id="KW-0255">Endonuclease</keyword>
<keyword evidence="3 13" id="KW-0540">Nuclease</keyword>
<comment type="catalytic activity">
    <reaction evidence="12 13">
        <text>Endonucleolytic cleavage at a junction such as a reciprocal single-stranded crossover between two homologous DNA duplexes (Holliday junction).</text>
        <dbReference type="EC" id="3.1.21.10"/>
    </reaction>
</comment>
<proteinExistence type="inferred from homology"/>
<keyword evidence="9 13" id="KW-0238">DNA-binding</keyword>
<dbReference type="GO" id="GO:0000287">
    <property type="term" value="F:magnesium ion binding"/>
    <property type="evidence" value="ECO:0007669"/>
    <property type="project" value="UniProtKB-UniRule"/>
</dbReference>
<dbReference type="OrthoDB" id="9805499at2"/>
<dbReference type="PANTHER" id="PTHR30194">
    <property type="entry name" value="CROSSOVER JUNCTION ENDODEOXYRIBONUCLEASE RUVC"/>
    <property type="match status" value="1"/>
</dbReference>
<comment type="cofactor">
    <cofactor evidence="13">
        <name>Mg(2+)</name>
        <dbReference type="ChEBI" id="CHEBI:18420"/>
    </cofactor>
    <text evidence="13">Binds 2 Mg(2+) ion per subunit.</text>
</comment>
<dbReference type="HAMAP" id="MF_00034">
    <property type="entry name" value="RuvC"/>
    <property type="match status" value="1"/>
</dbReference>
<evidence type="ECO:0000313" key="15">
    <source>
        <dbReference type="EMBL" id="KPL77848.1"/>
    </source>
</evidence>
<keyword evidence="11 13" id="KW-0234">DNA repair</keyword>
<dbReference type="Proteomes" id="UP000050417">
    <property type="component" value="Unassembled WGS sequence"/>
</dbReference>
<name>A0A0P6XN24_9CHLR</name>
<evidence type="ECO:0000256" key="2">
    <source>
        <dbReference type="ARBA" id="ARBA00022490"/>
    </source>
</evidence>
<dbReference type="NCBIfam" id="NF000711">
    <property type="entry name" value="PRK00039.2-1"/>
    <property type="match status" value="1"/>
</dbReference>
<feature type="active site" evidence="13">
    <location>
        <position position="7"/>
    </location>
</feature>
<dbReference type="FunFam" id="3.30.420.10:FF:000002">
    <property type="entry name" value="Crossover junction endodeoxyribonuclease RuvC"/>
    <property type="match status" value="1"/>
</dbReference>
<organism evidence="15 16">
    <name type="scientific">Ornatilinea apprima</name>
    <dbReference type="NCBI Taxonomy" id="1134406"/>
    <lineage>
        <taxon>Bacteria</taxon>
        <taxon>Bacillati</taxon>
        <taxon>Chloroflexota</taxon>
        <taxon>Anaerolineae</taxon>
        <taxon>Anaerolineales</taxon>
        <taxon>Anaerolineaceae</taxon>
        <taxon>Ornatilinea</taxon>
    </lineage>
</organism>
<keyword evidence="8 13" id="KW-0460">Magnesium</keyword>
<gene>
    <name evidence="13" type="primary">ruvC</name>
    <name evidence="15" type="ORF">ADN00_08165</name>
</gene>
<keyword evidence="7 13" id="KW-0378">Hydrolase</keyword>
<dbReference type="GO" id="GO:0006310">
    <property type="term" value="P:DNA recombination"/>
    <property type="evidence" value="ECO:0007669"/>
    <property type="project" value="UniProtKB-UniRule"/>
</dbReference>
<evidence type="ECO:0000256" key="3">
    <source>
        <dbReference type="ARBA" id="ARBA00022722"/>
    </source>
</evidence>
<dbReference type="GO" id="GO:0008821">
    <property type="term" value="F:crossover junction DNA endonuclease activity"/>
    <property type="evidence" value="ECO:0007669"/>
    <property type="project" value="UniProtKB-UniRule"/>
</dbReference>
<evidence type="ECO:0000256" key="10">
    <source>
        <dbReference type="ARBA" id="ARBA00023172"/>
    </source>
</evidence>
<evidence type="ECO:0000256" key="11">
    <source>
        <dbReference type="ARBA" id="ARBA00023204"/>
    </source>
</evidence>
<reference evidence="15 16" key="1">
    <citation type="submission" date="2015-07" db="EMBL/GenBank/DDBJ databases">
        <title>Genome sequence of Ornatilinea apprima DSM 23815.</title>
        <authorList>
            <person name="Hemp J."/>
            <person name="Ward L.M."/>
            <person name="Pace L.A."/>
            <person name="Fischer W.W."/>
        </authorList>
    </citation>
    <scope>NUCLEOTIDE SEQUENCE [LARGE SCALE GENOMIC DNA]</scope>
    <source>
        <strain evidence="15 16">P3M-1</strain>
    </source>
</reference>
<dbReference type="PANTHER" id="PTHR30194:SF3">
    <property type="entry name" value="CROSSOVER JUNCTION ENDODEOXYRIBONUCLEASE RUVC"/>
    <property type="match status" value="1"/>
</dbReference>
<feature type="binding site" evidence="13">
    <location>
        <position position="141"/>
    </location>
    <ligand>
        <name>Mg(2+)</name>
        <dbReference type="ChEBI" id="CHEBI:18420"/>
        <label>1</label>
    </ligand>
</feature>
<dbReference type="InterPro" id="IPR036397">
    <property type="entry name" value="RNaseH_sf"/>
</dbReference>
<comment type="function">
    <text evidence="13">The RuvA-RuvB-RuvC complex processes Holliday junction (HJ) DNA during genetic recombination and DNA repair. Endonuclease that resolves HJ intermediates. Cleaves cruciform DNA by making single-stranded nicks across the HJ at symmetrical positions within the homologous arms, yielding a 5'-phosphate and a 3'-hydroxyl group; requires a central core of homology in the junction. The consensus cleavage sequence is 5'-(A/T)TT(C/G)-3'. Cleavage occurs on the 3'-side of the TT dinucleotide at the point of strand exchange. HJ branch migration catalyzed by RuvA-RuvB allows RuvC to scan DNA until it finds its consensus sequence, where it cleaves and resolves the cruciform DNA.</text>
</comment>
<evidence type="ECO:0000256" key="1">
    <source>
        <dbReference type="ARBA" id="ARBA00009518"/>
    </source>
</evidence>
<dbReference type="GO" id="GO:0003677">
    <property type="term" value="F:DNA binding"/>
    <property type="evidence" value="ECO:0007669"/>
    <property type="project" value="UniProtKB-KW"/>
</dbReference>
<evidence type="ECO:0000256" key="5">
    <source>
        <dbReference type="ARBA" id="ARBA00022759"/>
    </source>
</evidence>
<dbReference type="EMBL" id="LGCL01000021">
    <property type="protein sequence ID" value="KPL77848.1"/>
    <property type="molecule type" value="Genomic_DNA"/>
</dbReference>
<dbReference type="Gene3D" id="3.30.420.10">
    <property type="entry name" value="Ribonuclease H-like superfamily/Ribonuclease H"/>
    <property type="match status" value="1"/>
</dbReference>
<feature type="active site" evidence="13">
    <location>
        <position position="141"/>
    </location>
</feature>
<feature type="active site" evidence="13">
    <location>
        <position position="68"/>
    </location>
</feature>
<evidence type="ECO:0000256" key="8">
    <source>
        <dbReference type="ARBA" id="ARBA00022842"/>
    </source>
</evidence>
<sequence length="168" mass="18460">MRVLGIDPGTATTGFGLVDETERGELVVADYGVIETQAGTPMELRLLELYHKMQELLFLHRPERGAVEKLFFQRNVTTAISVGQARGVILLALAESNIPVAEYAPLEIKMAITGYGVADKKQMQQMVQSLLRMPKLPKPDDAADALAVAICHLHRYRLDDLSLMGGAE</sequence>
<protein>
    <recommendedName>
        <fullName evidence="13 14">Crossover junction endodeoxyribonuclease RuvC</fullName>
        <ecNumber evidence="13 14">3.1.21.10</ecNumber>
    </recommendedName>
    <alternativeName>
        <fullName evidence="13">Holliday junction nuclease RuvC</fullName>
    </alternativeName>
    <alternativeName>
        <fullName evidence="13">Holliday junction resolvase RuvC</fullName>
    </alternativeName>
</protein>
<dbReference type="GO" id="GO:0006281">
    <property type="term" value="P:DNA repair"/>
    <property type="evidence" value="ECO:0007669"/>
    <property type="project" value="UniProtKB-UniRule"/>
</dbReference>
<keyword evidence="16" id="KW-1185">Reference proteome</keyword>
<dbReference type="CDD" id="cd16962">
    <property type="entry name" value="RuvC"/>
    <property type="match status" value="1"/>
</dbReference>
<dbReference type="InterPro" id="IPR002176">
    <property type="entry name" value="X-over_junc_endoDNase_RuvC"/>
</dbReference>
<comment type="caution">
    <text evidence="15">The sequence shown here is derived from an EMBL/GenBank/DDBJ whole genome shotgun (WGS) entry which is preliminary data.</text>
</comment>
<feature type="binding site" evidence="13">
    <location>
        <position position="7"/>
    </location>
    <ligand>
        <name>Mg(2+)</name>
        <dbReference type="ChEBI" id="CHEBI:18420"/>
        <label>1</label>
    </ligand>
</feature>
<evidence type="ECO:0000256" key="14">
    <source>
        <dbReference type="NCBIfam" id="TIGR00228"/>
    </source>
</evidence>
<dbReference type="PATRIC" id="fig|1134406.4.peg.634"/>
<keyword evidence="2 13" id="KW-0963">Cytoplasm</keyword>
<keyword evidence="10 13" id="KW-0233">DNA recombination</keyword>
<comment type="subunit">
    <text evidence="13">Homodimer which binds Holliday junction (HJ) DNA. The HJ becomes 2-fold symmetrical on binding to RuvC with unstacked arms; it has a different conformation from HJ DNA in complex with RuvA. In the full resolvosome a probable DNA-RuvA(4)-RuvB(12)-RuvC(2) complex forms which resolves the HJ.</text>
</comment>
<dbReference type="RefSeq" id="WP_075062495.1">
    <property type="nucleotide sequence ID" value="NZ_LGCL01000021.1"/>
</dbReference>
<comment type="similarity">
    <text evidence="1 13">Belongs to the RuvC family.</text>
</comment>
<dbReference type="Pfam" id="PF02075">
    <property type="entry name" value="RuvC"/>
    <property type="match status" value="1"/>
</dbReference>
<dbReference type="InterPro" id="IPR012337">
    <property type="entry name" value="RNaseH-like_sf"/>
</dbReference>
<dbReference type="EC" id="3.1.21.10" evidence="13 14"/>
<comment type="subcellular location">
    <subcellularLocation>
        <location evidence="13">Cytoplasm</location>
    </subcellularLocation>
</comment>
<evidence type="ECO:0000256" key="12">
    <source>
        <dbReference type="ARBA" id="ARBA00029354"/>
    </source>
</evidence>
<evidence type="ECO:0000256" key="13">
    <source>
        <dbReference type="HAMAP-Rule" id="MF_00034"/>
    </source>
</evidence>